<dbReference type="InterPro" id="IPR009057">
    <property type="entry name" value="Homeodomain-like_sf"/>
</dbReference>
<name>A0A1W6LL97_9BACT</name>
<dbReference type="GO" id="GO:0003700">
    <property type="term" value="F:DNA-binding transcription factor activity"/>
    <property type="evidence" value="ECO:0007669"/>
    <property type="project" value="InterPro"/>
</dbReference>
<keyword evidence="3" id="KW-0804">Transcription</keyword>
<evidence type="ECO:0000256" key="2">
    <source>
        <dbReference type="ARBA" id="ARBA00023125"/>
    </source>
</evidence>
<keyword evidence="2" id="KW-0238">DNA-binding</keyword>
<dbReference type="CDD" id="cd01543">
    <property type="entry name" value="PBP1_XylR"/>
    <property type="match status" value="1"/>
</dbReference>
<dbReference type="PROSITE" id="PS01124">
    <property type="entry name" value="HTH_ARAC_FAMILY_2"/>
    <property type="match status" value="1"/>
</dbReference>
<dbReference type="PANTHER" id="PTHR30146">
    <property type="entry name" value="LACI-RELATED TRANSCRIPTIONAL REPRESSOR"/>
    <property type="match status" value="1"/>
</dbReference>
<dbReference type="SUPFAM" id="SSF46689">
    <property type="entry name" value="Homeodomain-like"/>
    <property type="match status" value="2"/>
</dbReference>
<dbReference type="KEGG" id="pbp:STSP1_00924"/>
<dbReference type="AlphaFoldDB" id="A0A1W6LL97"/>
<evidence type="ECO:0000313" key="6">
    <source>
        <dbReference type="Proteomes" id="UP000193334"/>
    </source>
</evidence>
<reference evidence="6" key="1">
    <citation type="submission" date="2017-04" db="EMBL/GenBank/DDBJ databases">
        <title>Comparative genomics and description of representatives of a novel lineage of planctomycetes thriving in anoxic sediments.</title>
        <authorList>
            <person name="Spring S."/>
            <person name="Bunk B."/>
            <person name="Sproer C."/>
        </authorList>
    </citation>
    <scope>NUCLEOTIDE SEQUENCE [LARGE SCALE GENOMIC DNA]</scope>
    <source>
        <strain evidence="6">ST-PulAB-D4</strain>
    </source>
</reference>
<keyword evidence="1" id="KW-0805">Transcription regulation</keyword>
<dbReference type="SMART" id="SM00342">
    <property type="entry name" value="HTH_ARAC"/>
    <property type="match status" value="1"/>
</dbReference>
<dbReference type="PANTHER" id="PTHR30146:SF24">
    <property type="entry name" value="XYLOSE OPERON REGULATORY PROTEIN"/>
    <property type="match status" value="1"/>
</dbReference>
<accession>A0A1W6LL97</accession>
<feature type="domain" description="HTH araC/xylS-type" evidence="4">
    <location>
        <begin position="281"/>
        <end position="379"/>
    </location>
</feature>
<dbReference type="InterPro" id="IPR018060">
    <property type="entry name" value="HTH_AraC"/>
</dbReference>
<dbReference type="InterPro" id="IPR028082">
    <property type="entry name" value="Peripla_BP_I"/>
</dbReference>
<dbReference type="EMBL" id="CP021023">
    <property type="protein sequence ID" value="ARN56541.1"/>
    <property type="molecule type" value="Genomic_DNA"/>
</dbReference>
<dbReference type="InterPro" id="IPR046335">
    <property type="entry name" value="LacI/GalR-like_sensor"/>
</dbReference>
<evidence type="ECO:0000256" key="1">
    <source>
        <dbReference type="ARBA" id="ARBA00023015"/>
    </source>
</evidence>
<keyword evidence="6" id="KW-1185">Reference proteome</keyword>
<protein>
    <submittedName>
        <fullName evidence="5">Xylose operon regulatory protein</fullName>
    </submittedName>
</protein>
<dbReference type="Gene3D" id="1.10.10.60">
    <property type="entry name" value="Homeodomain-like"/>
    <property type="match status" value="1"/>
</dbReference>
<dbReference type="Pfam" id="PF13377">
    <property type="entry name" value="Peripla_BP_3"/>
    <property type="match status" value="1"/>
</dbReference>
<evidence type="ECO:0000259" key="4">
    <source>
        <dbReference type="PROSITE" id="PS01124"/>
    </source>
</evidence>
<dbReference type="Proteomes" id="UP000193334">
    <property type="component" value="Chromosome"/>
</dbReference>
<dbReference type="GO" id="GO:0000976">
    <property type="term" value="F:transcription cis-regulatory region binding"/>
    <property type="evidence" value="ECO:0007669"/>
    <property type="project" value="TreeGrafter"/>
</dbReference>
<dbReference type="Pfam" id="PF12833">
    <property type="entry name" value="HTH_18"/>
    <property type="match status" value="1"/>
</dbReference>
<sequence length="384" mass="43403">MKKILITIDTSRASGRKFLAGVERYCSNYSDWQVLVNPPAYINSPKSAYSSAVGVKDFDGLLIYDPSRLSEFLGSRVPKVILDTQIEYAKGESTIVVSSFEVGRTAADYFIGKGFQNFAYCGFSELPWSGKRFEGFCKTLASNGISEDKIGLKDFQQCHFFPEEIRQTAEWLKGLPRPLGIFTCNDDRAVYILEACKIAGLEVPEEAAVLGVDNDELVCRLSSPSLSSIELNFENAGFKAAGHLEELTEGRSKTKVIEITPVEIIERQSTDVFAIKNPCIQKAMIYIRQNFKKAITVQDVAEQCCVSRRTIERLFRKHLNKSVKHEIRKLRIELIKKKLLYTDLPVSRIAEDLEFCEPDHLSRYFKKAAGETPANFRKNNKQFS</sequence>
<dbReference type="RefSeq" id="WP_123806984.1">
    <property type="nucleotide sequence ID" value="NZ_CP021023.1"/>
</dbReference>
<proteinExistence type="predicted"/>
<dbReference type="STRING" id="1941349.STSP1_00924"/>
<dbReference type="Gene3D" id="3.40.50.2300">
    <property type="match status" value="2"/>
</dbReference>
<gene>
    <name evidence="5" type="primary">xylR_6</name>
    <name evidence="5" type="ORF">STSP1_00924</name>
</gene>
<evidence type="ECO:0000256" key="3">
    <source>
        <dbReference type="ARBA" id="ARBA00023163"/>
    </source>
</evidence>
<dbReference type="SUPFAM" id="SSF53822">
    <property type="entry name" value="Periplasmic binding protein-like I"/>
    <property type="match status" value="1"/>
</dbReference>
<organism evidence="5 6">
    <name type="scientific">Sedimentisphaera salicampi</name>
    <dbReference type="NCBI Taxonomy" id="1941349"/>
    <lineage>
        <taxon>Bacteria</taxon>
        <taxon>Pseudomonadati</taxon>
        <taxon>Planctomycetota</taxon>
        <taxon>Phycisphaerae</taxon>
        <taxon>Sedimentisphaerales</taxon>
        <taxon>Sedimentisphaeraceae</taxon>
        <taxon>Sedimentisphaera</taxon>
    </lineage>
</organism>
<evidence type="ECO:0000313" key="5">
    <source>
        <dbReference type="EMBL" id="ARN56541.1"/>
    </source>
</evidence>